<dbReference type="EMBL" id="JACHNB010000001">
    <property type="protein sequence ID" value="MBB4741301.1"/>
    <property type="molecule type" value="Genomic_DNA"/>
</dbReference>
<feature type="transmembrane region" description="Helical" evidence="6">
    <location>
        <begin position="818"/>
        <end position="839"/>
    </location>
</feature>
<evidence type="ECO:0000256" key="6">
    <source>
        <dbReference type="SAM" id="Phobius"/>
    </source>
</evidence>
<feature type="transmembrane region" description="Helical" evidence="6">
    <location>
        <begin position="375"/>
        <end position="400"/>
    </location>
</feature>
<feature type="transmembrane region" description="Helical" evidence="6">
    <location>
        <begin position="766"/>
        <end position="790"/>
    </location>
</feature>
<evidence type="ECO:0000313" key="9">
    <source>
        <dbReference type="Proteomes" id="UP000546162"/>
    </source>
</evidence>
<feature type="transmembrane region" description="Helical" evidence="6">
    <location>
        <begin position="455"/>
        <end position="474"/>
    </location>
</feature>
<evidence type="ECO:0000259" key="7">
    <source>
        <dbReference type="Pfam" id="PF02687"/>
    </source>
</evidence>
<feature type="domain" description="ABC3 transporter permease C-terminal" evidence="7">
    <location>
        <begin position="772"/>
        <end position="887"/>
    </location>
</feature>
<organism evidence="8 9">
    <name type="scientific">Actinoplanes octamycinicus</name>
    <dbReference type="NCBI Taxonomy" id="135948"/>
    <lineage>
        <taxon>Bacteria</taxon>
        <taxon>Bacillati</taxon>
        <taxon>Actinomycetota</taxon>
        <taxon>Actinomycetes</taxon>
        <taxon>Micromonosporales</taxon>
        <taxon>Micromonosporaceae</taxon>
        <taxon>Actinoplanes</taxon>
    </lineage>
</organism>
<evidence type="ECO:0000256" key="3">
    <source>
        <dbReference type="ARBA" id="ARBA00022692"/>
    </source>
</evidence>
<evidence type="ECO:0000256" key="1">
    <source>
        <dbReference type="ARBA" id="ARBA00004651"/>
    </source>
</evidence>
<protein>
    <submittedName>
        <fullName evidence="8">Putative ABC transport system permease protein</fullName>
    </submittedName>
</protein>
<evidence type="ECO:0000256" key="4">
    <source>
        <dbReference type="ARBA" id="ARBA00022989"/>
    </source>
</evidence>
<evidence type="ECO:0000313" key="8">
    <source>
        <dbReference type="EMBL" id="MBB4741301.1"/>
    </source>
</evidence>
<feature type="transmembrane region" description="Helical" evidence="6">
    <location>
        <begin position="536"/>
        <end position="557"/>
    </location>
</feature>
<sequence length="901" mass="92095">MTRCGLGLHAASIRGRARADAGPLLLSALVVAVVSVLAGAVPVLLRSTADEAVRQAVRSAADQADVRVEARWEADDGFNGGRMRNPQLGAELFDLANRSLTELGPLRDVLQPPVGFSAAPTLKVTDGSVLRTFQLDYLSNASGPAVTWIAGSAPAATPKQADVEVPWNGPPWPVQAGLSESGAAALGVKPGDRLRVADDKGNPKDVRISGVFRPRDPADPAWRLAPWLLNPTSGSDGTGTTRFGGLLSDESLPDARLAFGRDDMTRTVRFSPDPDVLTWDSAQRIAATVVALKASSGSSANRGTAAHWQTQLDFVLREVQDQIEAATAQASVLLTAVSVVAVLILLLAAELLVARRAPALTVARQRGASLVGLGGELLLESVLVAALSAGIGGLVARLFVPSVAGAWLLPVVLAAVLAGPAFGLVTADRATRDRRVPANRGARRRARRTAALRRLTLEAAVLAAAAIAVVVLHQRGVLPSAGGTVLLPAAAPTLGVLVGGLLLLRALPLVTGLVLRRALRSSRPLAVFGAARAASVSTRALPVLAVAGAAALAAFALTLSTTAGTGLTDGAWRAVGADARVDVARDAAGSTPELAARIAAAPGVRHVATGAVTDNAPFIVGDAERPARLVVVDPASFRQLLADTPLPQLPSLPAPAGAGSAVPALVRSAAGNLPIGSTLRLPQDGAPAIPFTAVGGAPAIDGAEEVVLVDAAAMTAAGVSVPPNTIWITGPGAAQAAHANAATVTIRADLERTRRHAPLVTGLLQLAWASAGTLLALGLLGFALSAATGAQDRWQILSRLRTLGLRPREARQVAAAELLPLALLAAVAGPLLGVVLAQLTLAPLGLHLLTAQTEDPSLVLPWLGLTLVAAAFPVMVAVLVPAEAAVRRRRRLSEILRVGGA</sequence>
<dbReference type="Proteomes" id="UP000546162">
    <property type="component" value="Unassembled WGS sequence"/>
</dbReference>
<reference evidence="8 9" key="1">
    <citation type="submission" date="2020-08" db="EMBL/GenBank/DDBJ databases">
        <title>Sequencing the genomes of 1000 actinobacteria strains.</title>
        <authorList>
            <person name="Klenk H.-P."/>
        </authorList>
    </citation>
    <scope>NUCLEOTIDE SEQUENCE [LARGE SCALE GENOMIC DNA]</scope>
    <source>
        <strain evidence="8 9">DSM 45809</strain>
    </source>
</reference>
<evidence type="ECO:0000256" key="2">
    <source>
        <dbReference type="ARBA" id="ARBA00022475"/>
    </source>
</evidence>
<accession>A0A7W7M8Z8</accession>
<dbReference type="Pfam" id="PF02687">
    <property type="entry name" value="FtsX"/>
    <property type="match status" value="1"/>
</dbReference>
<keyword evidence="5 6" id="KW-0472">Membrane</keyword>
<feature type="transmembrane region" description="Helical" evidence="6">
    <location>
        <begin position="21"/>
        <end position="45"/>
    </location>
</feature>
<feature type="transmembrane region" description="Helical" evidence="6">
    <location>
        <begin position="494"/>
        <end position="515"/>
    </location>
</feature>
<dbReference type="AlphaFoldDB" id="A0A7W7M8Z8"/>
<dbReference type="InterPro" id="IPR003838">
    <property type="entry name" value="ABC3_permease_C"/>
</dbReference>
<comment type="caution">
    <text evidence="8">The sequence shown here is derived from an EMBL/GenBank/DDBJ whole genome shotgun (WGS) entry which is preliminary data.</text>
</comment>
<dbReference type="RefSeq" id="WP_185041803.1">
    <property type="nucleotide sequence ID" value="NZ_BAABFG010000005.1"/>
</dbReference>
<feature type="transmembrane region" description="Helical" evidence="6">
    <location>
        <begin position="406"/>
        <end position="425"/>
    </location>
</feature>
<feature type="transmembrane region" description="Helical" evidence="6">
    <location>
        <begin position="859"/>
        <end position="882"/>
    </location>
</feature>
<name>A0A7W7M8Z8_9ACTN</name>
<keyword evidence="9" id="KW-1185">Reference proteome</keyword>
<dbReference type="GO" id="GO:0005886">
    <property type="term" value="C:plasma membrane"/>
    <property type="evidence" value="ECO:0007669"/>
    <property type="project" value="UniProtKB-SubCell"/>
</dbReference>
<evidence type="ECO:0000256" key="5">
    <source>
        <dbReference type="ARBA" id="ARBA00023136"/>
    </source>
</evidence>
<keyword evidence="2" id="KW-1003">Cell membrane</keyword>
<keyword evidence="3 6" id="KW-0812">Transmembrane</keyword>
<comment type="subcellular location">
    <subcellularLocation>
        <location evidence="1">Cell membrane</location>
        <topology evidence="1">Multi-pass membrane protein</topology>
    </subcellularLocation>
</comment>
<gene>
    <name evidence="8" type="ORF">BJY16_004760</name>
</gene>
<keyword evidence="4 6" id="KW-1133">Transmembrane helix</keyword>
<proteinExistence type="predicted"/>
<feature type="transmembrane region" description="Helical" evidence="6">
    <location>
        <begin position="332"/>
        <end position="354"/>
    </location>
</feature>